<feature type="domain" description="Prepilin type IV endopeptidase peptidase" evidence="20">
    <location>
        <begin position="135"/>
        <end position="243"/>
    </location>
</feature>
<dbReference type="PANTHER" id="PTHR30487">
    <property type="entry name" value="TYPE 4 PREPILIN-LIKE PROTEINS LEADER PEPTIDE-PROCESSING ENZYME"/>
    <property type="match status" value="1"/>
</dbReference>
<dbReference type="AlphaFoldDB" id="A0A1Q2SPP5"/>
<dbReference type="InterPro" id="IPR050882">
    <property type="entry name" value="Prepilin_peptidase/N-MTase"/>
</dbReference>
<dbReference type="InterPro" id="IPR014032">
    <property type="entry name" value="Peptidase_A24A_bac"/>
</dbReference>
<feature type="transmembrane region" description="Helical" evidence="19">
    <location>
        <begin position="12"/>
        <end position="34"/>
    </location>
</feature>
<evidence type="ECO:0000313" key="23">
    <source>
        <dbReference type="Proteomes" id="UP000243679"/>
    </source>
</evidence>
<keyword evidence="5 18" id="KW-0489">Methyltransferase</keyword>
<feature type="transmembrane region" description="Helical" evidence="19">
    <location>
        <begin position="215"/>
        <end position="248"/>
    </location>
</feature>
<evidence type="ECO:0000259" key="20">
    <source>
        <dbReference type="Pfam" id="PF01478"/>
    </source>
</evidence>
<evidence type="ECO:0000256" key="4">
    <source>
        <dbReference type="ARBA" id="ARBA00022519"/>
    </source>
</evidence>
<keyword evidence="4" id="KW-0997">Cell inner membrane</keyword>
<reference evidence="22 23" key="1">
    <citation type="journal article" date="2017" name="ISME J.">
        <title>An acid-tolerant ammonia-oxidizing ?-proteobacterium from soil.</title>
        <authorList>
            <person name="Hayatsu M."/>
            <person name="Tago K."/>
            <person name="Uchiyama I."/>
            <person name="Toyoda A."/>
            <person name="Wang Y."/>
            <person name="Shimomura Y."/>
            <person name="Okubo T."/>
            <person name="Kurisu F."/>
            <person name="Hirono Y."/>
            <person name="Nonaka K."/>
            <person name="Akiyama H."/>
            <person name="Itoh T."/>
            <person name="Takami H."/>
        </authorList>
    </citation>
    <scope>NUCLEOTIDE SEQUENCE [LARGE SCALE GENOMIC DNA]</scope>
    <source>
        <strain evidence="22 23">TAO100</strain>
    </source>
</reference>
<evidence type="ECO:0000256" key="12">
    <source>
        <dbReference type="ARBA" id="ARBA00023136"/>
    </source>
</evidence>
<evidence type="ECO:0000256" key="5">
    <source>
        <dbReference type="ARBA" id="ARBA00022603"/>
    </source>
</evidence>
<comment type="function">
    <text evidence="18">Plays an essential role in type IV pili and type II pseudopili formation by proteolytically removing the leader sequence from substrate proteins and subsequently monomethylating the alpha-amino group of the newly exposed N-terminal phenylalanine.</text>
</comment>
<evidence type="ECO:0000256" key="18">
    <source>
        <dbReference type="RuleBase" id="RU003794"/>
    </source>
</evidence>
<keyword evidence="9 18" id="KW-0812">Transmembrane</keyword>
<dbReference type="InterPro" id="IPR010627">
    <property type="entry name" value="Prepilin_pept_A24_N"/>
</dbReference>
<dbReference type="Gene3D" id="1.20.120.1220">
    <property type="match status" value="1"/>
</dbReference>
<evidence type="ECO:0000256" key="3">
    <source>
        <dbReference type="ARBA" id="ARBA00022475"/>
    </source>
</evidence>
<dbReference type="EC" id="2.1.1.-" evidence="18"/>
<evidence type="ECO:0000256" key="19">
    <source>
        <dbReference type="SAM" id="Phobius"/>
    </source>
</evidence>
<dbReference type="GO" id="GO:0032259">
    <property type="term" value="P:methylation"/>
    <property type="evidence" value="ECO:0007669"/>
    <property type="project" value="UniProtKB-KW"/>
</dbReference>
<evidence type="ECO:0000259" key="21">
    <source>
        <dbReference type="Pfam" id="PF06750"/>
    </source>
</evidence>
<name>A0A1Q2SPP5_9GAMM</name>
<dbReference type="Proteomes" id="UP000243679">
    <property type="component" value="Chromosome"/>
</dbReference>
<dbReference type="InterPro" id="IPR000045">
    <property type="entry name" value="Prepilin_IV_endopep_pep"/>
</dbReference>
<dbReference type="GO" id="GO:0004190">
    <property type="term" value="F:aspartic-type endopeptidase activity"/>
    <property type="evidence" value="ECO:0007669"/>
    <property type="project" value="UniProtKB-EC"/>
</dbReference>
<feature type="transmembrane region" description="Helical" evidence="19">
    <location>
        <begin position="182"/>
        <end position="203"/>
    </location>
</feature>
<evidence type="ECO:0000256" key="2">
    <source>
        <dbReference type="ARBA" id="ARBA00005801"/>
    </source>
</evidence>
<keyword evidence="6 18" id="KW-0645">Protease</keyword>
<dbReference type="GO" id="GO:0006465">
    <property type="term" value="P:signal peptide processing"/>
    <property type="evidence" value="ECO:0007669"/>
    <property type="project" value="TreeGrafter"/>
</dbReference>
<evidence type="ECO:0000256" key="6">
    <source>
        <dbReference type="ARBA" id="ARBA00022670"/>
    </source>
</evidence>
<evidence type="ECO:0000256" key="13">
    <source>
        <dbReference type="ARBA" id="ARBA00023268"/>
    </source>
</evidence>
<dbReference type="Pfam" id="PF01478">
    <property type="entry name" value="Peptidase_A24"/>
    <property type="match status" value="1"/>
</dbReference>
<keyword evidence="10 18" id="KW-0378">Hydrolase</keyword>
<evidence type="ECO:0000256" key="7">
    <source>
        <dbReference type="ARBA" id="ARBA00022679"/>
    </source>
</evidence>
<keyword evidence="13 18" id="KW-0511">Multifunctional enzyme</keyword>
<protein>
    <recommendedName>
        <fullName evidence="16 18">Prepilin leader peptidase/N-methyltransferase</fullName>
        <ecNumber evidence="18">2.1.1.-</ecNumber>
        <ecNumber evidence="15 18">3.4.23.43</ecNumber>
    </recommendedName>
</protein>
<feature type="transmembrane region" description="Helical" evidence="19">
    <location>
        <begin position="158"/>
        <end position="176"/>
    </location>
</feature>
<dbReference type="RefSeq" id="WP_096527571.1">
    <property type="nucleotide sequence ID" value="NZ_AP014836.1"/>
</dbReference>
<evidence type="ECO:0000256" key="10">
    <source>
        <dbReference type="ARBA" id="ARBA00022801"/>
    </source>
</evidence>
<keyword evidence="8" id="KW-0949">S-adenosyl-L-methionine</keyword>
<keyword evidence="11 19" id="KW-1133">Transmembrane helix</keyword>
<evidence type="ECO:0000256" key="1">
    <source>
        <dbReference type="ARBA" id="ARBA00004429"/>
    </source>
</evidence>
<dbReference type="OrthoDB" id="9789291at2"/>
<evidence type="ECO:0000256" key="15">
    <source>
        <dbReference type="ARBA" id="ARBA00067082"/>
    </source>
</evidence>
<evidence type="ECO:0000313" key="22">
    <source>
        <dbReference type="EMBL" id="BAW81096.1"/>
    </source>
</evidence>
<evidence type="ECO:0000256" key="8">
    <source>
        <dbReference type="ARBA" id="ARBA00022691"/>
    </source>
</evidence>
<keyword evidence="23" id="KW-1185">Reference proteome</keyword>
<evidence type="ECO:0000256" key="16">
    <source>
        <dbReference type="ARBA" id="ARBA00071870"/>
    </source>
</evidence>
<dbReference type="EMBL" id="AP014836">
    <property type="protein sequence ID" value="BAW81096.1"/>
    <property type="molecule type" value="Genomic_DNA"/>
</dbReference>
<accession>A0A1Q2SPP5</accession>
<comment type="similarity">
    <text evidence="2 17">Belongs to the peptidase A24 family.</text>
</comment>
<dbReference type="GO" id="GO:0008168">
    <property type="term" value="F:methyltransferase activity"/>
    <property type="evidence" value="ECO:0007669"/>
    <property type="project" value="UniProtKB-KW"/>
</dbReference>
<keyword evidence="3" id="KW-1003">Cell membrane</keyword>
<sequence>METITFLNDHPMSFLGSIFLLGLTIGSFLNVVIYRLPLMMENYWQQQYAELQGNPLPELKQLNLCLPRSHCPRCNHVIQIWENIPILSYLLLKGRCNHCGSPISPRYLLVEILTAIFSVAIAWRFGVSWQTIAALVLSYALIALTFIDLDHQLLPDSITLPFLWLGLTLNLFNLFTDIRASVIGAIAGYLSLWLVYHVFRILTHKEGMGYGDFKLLALLGAWLGWIMLPAIILLSSLVGAVLGTLWLYLSHQSKESPLPFGPYLAAAGWLALMWGRDINQFYLSITGLG</sequence>
<comment type="catalytic activity">
    <reaction evidence="14 18">
        <text>Typically cleaves a -Gly-|-Phe- bond to release an N-terminal, basic peptide of 5-8 residues from type IV prepilin, and then N-methylates the new N-terminal amino group, the methyl donor being S-adenosyl-L-methionine.</text>
        <dbReference type="EC" id="3.4.23.43"/>
    </reaction>
</comment>
<organism evidence="22 23">
    <name type="scientific">Candidatus Nitrosoglobus terrae</name>
    <dbReference type="NCBI Taxonomy" id="1630141"/>
    <lineage>
        <taxon>Bacteria</taxon>
        <taxon>Pseudomonadati</taxon>
        <taxon>Pseudomonadota</taxon>
        <taxon>Gammaproteobacteria</taxon>
        <taxon>Chromatiales</taxon>
        <taxon>Chromatiaceae</taxon>
        <taxon>Candidatus Nitrosoglobus</taxon>
    </lineage>
</organism>
<feature type="transmembrane region" description="Helical" evidence="19">
    <location>
        <begin position="260"/>
        <end position="275"/>
    </location>
</feature>
<dbReference type="FunFam" id="1.20.120.1220:FF:000001">
    <property type="entry name" value="Type 4 prepilin-like proteins leader peptide-processing enzyme"/>
    <property type="match status" value="1"/>
</dbReference>
<keyword evidence="7 18" id="KW-0808">Transferase</keyword>
<evidence type="ECO:0000256" key="14">
    <source>
        <dbReference type="ARBA" id="ARBA00050401"/>
    </source>
</evidence>
<dbReference type="KEGG" id="ntt:TAO_1726"/>
<dbReference type="Pfam" id="PF06750">
    <property type="entry name" value="A24_N_bact"/>
    <property type="match status" value="1"/>
</dbReference>
<gene>
    <name evidence="22" type="ORF">TAO_1726</name>
</gene>
<keyword evidence="12 19" id="KW-0472">Membrane</keyword>
<evidence type="ECO:0000256" key="11">
    <source>
        <dbReference type="ARBA" id="ARBA00022989"/>
    </source>
</evidence>
<feature type="transmembrane region" description="Helical" evidence="19">
    <location>
        <begin position="131"/>
        <end position="149"/>
    </location>
</feature>
<evidence type="ECO:0000256" key="17">
    <source>
        <dbReference type="RuleBase" id="RU003793"/>
    </source>
</evidence>
<dbReference type="PANTHER" id="PTHR30487:SF0">
    <property type="entry name" value="PREPILIN LEADER PEPTIDASE_N-METHYLTRANSFERASE-RELATED"/>
    <property type="match status" value="1"/>
</dbReference>
<dbReference type="GO" id="GO:0005886">
    <property type="term" value="C:plasma membrane"/>
    <property type="evidence" value="ECO:0007669"/>
    <property type="project" value="UniProtKB-SubCell"/>
</dbReference>
<dbReference type="PRINTS" id="PR00864">
    <property type="entry name" value="PREPILNPTASE"/>
</dbReference>
<proteinExistence type="inferred from homology"/>
<evidence type="ECO:0000256" key="9">
    <source>
        <dbReference type="ARBA" id="ARBA00022692"/>
    </source>
</evidence>
<dbReference type="EC" id="3.4.23.43" evidence="15 18"/>
<comment type="subcellular location">
    <subcellularLocation>
        <location evidence="1">Cell inner membrane</location>
        <topology evidence="1">Multi-pass membrane protein</topology>
    </subcellularLocation>
    <subcellularLocation>
        <location evidence="18">Cell membrane</location>
        <topology evidence="18">Multi-pass membrane protein</topology>
    </subcellularLocation>
</comment>
<feature type="domain" description="Prepilin peptidase A24 N-terminal" evidence="21">
    <location>
        <begin position="20"/>
        <end position="125"/>
    </location>
</feature>